<dbReference type="InterPro" id="IPR012337">
    <property type="entry name" value="RNaseH-like_sf"/>
</dbReference>
<dbReference type="GO" id="GO:0005634">
    <property type="term" value="C:nucleus"/>
    <property type="evidence" value="ECO:0007669"/>
    <property type="project" value="UniProtKB-SubCell"/>
</dbReference>
<evidence type="ECO:0000259" key="11">
    <source>
        <dbReference type="PROSITE" id="PS50002"/>
    </source>
</evidence>
<dbReference type="InterPro" id="IPR036397">
    <property type="entry name" value="RNaseH_sf"/>
</dbReference>
<keyword evidence="9" id="KW-0175">Coiled coil</keyword>
<evidence type="ECO:0000256" key="9">
    <source>
        <dbReference type="SAM" id="Coils"/>
    </source>
</evidence>
<dbReference type="Pfam" id="PF14604">
    <property type="entry name" value="SH3_9"/>
    <property type="match status" value="1"/>
</dbReference>
<feature type="compositionally biased region" description="Basic and acidic residues" evidence="10">
    <location>
        <begin position="672"/>
        <end position="681"/>
    </location>
</feature>
<dbReference type="PANTHER" id="PTHR12801">
    <property type="entry name" value="RNA EXONUCLEASE REXO1 / RECO3 FAMILY MEMBER-RELATED"/>
    <property type="match status" value="1"/>
</dbReference>
<dbReference type="SUPFAM" id="SSF53098">
    <property type="entry name" value="Ribonuclease H-like"/>
    <property type="match status" value="1"/>
</dbReference>
<feature type="compositionally biased region" description="Low complexity" evidence="10">
    <location>
        <begin position="179"/>
        <end position="189"/>
    </location>
</feature>
<evidence type="ECO:0000313" key="13">
    <source>
        <dbReference type="Proteomes" id="UP000243579"/>
    </source>
</evidence>
<name>A0A1V9YGX0_ACHHY</name>
<dbReference type="InterPro" id="IPR047021">
    <property type="entry name" value="REXO1/3/4-like"/>
</dbReference>
<feature type="domain" description="SH3" evidence="11">
    <location>
        <begin position="65"/>
        <end position="139"/>
    </location>
</feature>
<accession>A0A1V9YGX0</accession>
<dbReference type="STRING" id="1202772.A0A1V9YGX0"/>
<dbReference type="Gene3D" id="3.30.420.10">
    <property type="entry name" value="Ribonuclease H-like superfamily/Ribonuclease H"/>
    <property type="match status" value="1"/>
</dbReference>
<dbReference type="CDD" id="cd22265">
    <property type="entry name" value="UDM1_RNF168"/>
    <property type="match status" value="1"/>
</dbReference>
<keyword evidence="13" id="KW-1185">Reference proteome</keyword>
<evidence type="ECO:0000256" key="1">
    <source>
        <dbReference type="ARBA" id="ARBA00004123"/>
    </source>
</evidence>
<dbReference type="GO" id="GO:0004527">
    <property type="term" value="F:exonuclease activity"/>
    <property type="evidence" value="ECO:0007669"/>
    <property type="project" value="UniProtKB-KW"/>
</dbReference>
<dbReference type="AlphaFoldDB" id="A0A1V9YGX0"/>
<feature type="region of interest" description="Disordered" evidence="10">
    <location>
        <begin position="458"/>
        <end position="481"/>
    </location>
</feature>
<sequence length="1265" mass="137834">MALEPDELELRAGETLYVVATLDDGWCQGYIKGVPEEVGLFPSNYVRPIKDEPLPVQSAKAVLNSHLPPYRSNQSTQEEVLARKMEIIEAVEPDEIELRGGDIVVVTKEQDDGWSTGYLASNPSHCGLFPSNYAAPLESFGNNKTPEIPPEEDTDDDPHYMRSRVQADSVPNVVEDEPSAAAPTDSPTPLESLVDLPTTSASDGYYDERGFYVTAAGYFDTQGTFFPTATVDATVPNEPAEVVSGTYDAQGNYIVEGGYYDVEGLYHAAGSFVPVEVDSPPETIATAEPVAQDTSPPSVNTYAAAEPSYMPLSPSLDDAICVETSGNVAEGLPVSGPMDNGIKRGSVIQLKRALEKAQAASERAEQARLQAELEMEKELEARRRKIQRQLEEETNAKAIAAQLQAQIESQLQTSLQAQAATTIQRQLRNHAFRQRYTTLQTQHKAAKVLQRTMRTHKYRVRAKRSHDAWRSARQPKPAPKRLGRYHSKVHITAANRIQRATRDYLACKDAKQELRQAKATALKARAPVAVPHHTKARIVKPVADNTLRNSGGSSASLSYTASTGALYQGQIMSPELHPSPSAVVVPLYTTDVAQISQLASLIANSVNLELGRRLAEHDAHLSDLATSMHKLHRVIEKHNVALQKVYEQNDHQQFLTMIEPSPLLKRSVHNSPKRDKPEPTEPRPTPPSPSALPTHMPSPKQHTLLKPLAVSPKLRTVSKPAAVSPKHSSIPKPSPPRLKPVAPSPKLVQPTGSPTKTRLPQLRVAKPAQGLPSAMGKRKEAEPSLLEPFEELVASKGTPPLGIVRDMVLDLFLDGDISSFKHLVMLVLSEVPANVATTLTPHTDRPSCQLAVRLADGDAIPKVDATLLYAPMSKKEQDAAKKAAKKLVKNKIKKLKKAQGQMGPDFYIATDEELDEYFYALPFDSKVGDDGTPFVETKPAPADTPVRKMVALDCEMCKTTKGVELTRISIVDEDHTVLLDEYVVPPNPIVDYCTQYSGITAETLEDCDNTLAMIQEKVLSIIAAETILVGHSIENDLLALRLLHRRLIDTALLYPHPKGPPFRSALRYLTATYLKLQIQTGSDGHCSVEDATCTMKLAQLKVTKGPSFPAISLEAQPRKLVNELAKRKKSALIIDSAAACRSLAGNTAGAIPATTVDKVVSTIRHQLTTGCPPTFTWGRSALPASCTADDVATFAKHIHDDLPPASLLLMLLTPSSGDLKDLHKLRTTRGDPRSSLLWDKTQQAKLDAAATAAHAGVLQLLAKAP</sequence>
<dbReference type="GO" id="GO:0010629">
    <property type="term" value="P:negative regulation of gene expression"/>
    <property type="evidence" value="ECO:0007669"/>
    <property type="project" value="UniProtKB-ARBA"/>
</dbReference>
<dbReference type="CDD" id="cd00174">
    <property type="entry name" value="SH3"/>
    <property type="match status" value="1"/>
</dbReference>
<feature type="coiled-coil region" evidence="9">
    <location>
        <begin position="347"/>
        <end position="406"/>
    </location>
</feature>
<dbReference type="Pfam" id="PF00018">
    <property type="entry name" value="SH3_1"/>
    <property type="match status" value="1"/>
</dbReference>
<feature type="region of interest" description="Disordered" evidence="10">
    <location>
        <begin position="658"/>
        <end position="701"/>
    </location>
</feature>
<protein>
    <submittedName>
        <fullName evidence="12">Exonuclease</fullName>
    </submittedName>
</protein>
<dbReference type="SMART" id="SM00326">
    <property type="entry name" value="SH3"/>
    <property type="match status" value="2"/>
</dbReference>
<dbReference type="GO" id="GO:0003676">
    <property type="term" value="F:nucleic acid binding"/>
    <property type="evidence" value="ECO:0007669"/>
    <property type="project" value="InterPro"/>
</dbReference>
<organism evidence="12 13">
    <name type="scientific">Achlya hypogyna</name>
    <name type="common">Oomycete</name>
    <name type="synonym">Protoachlya hypogyna</name>
    <dbReference type="NCBI Taxonomy" id="1202772"/>
    <lineage>
        <taxon>Eukaryota</taxon>
        <taxon>Sar</taxon>
        <taxon>Stramenopiles</taxon>
        <taxon>Oomycota</taxon>
        <taxon>Saprolegniomycetes</taxon>
        <taxon>Saprolegniales</taxon>
        <taxon>Achlyaceae</taxon>
        <taxon>Achlya</taxon>
    </lineage>
</organism>
<evidence type="ECO:0000256" key="10">
    <source>
        <dbReference type="SAM" id="MobiDB-lite"/>
    </source>
</evidence>
<dbReference type="OrthoDB" id="206335at2759"/>
<dbReference type="SMART" id="SM00479">
    <property type="entry name" value="EXOIII"/>
    <property type="match status" value="1"/>
</dbReference>
<evidence type="ECO:0000256" key="7">
    <source>
        <dbReference type="ARBA" id="ARBA00023242"/>
    </source>
</evidence>
<feature type="region of interest" description="Disordered" evidence="10">
    <location>
        <begin position="139"/>
        <end position="196"/>
    </location>
</feature>
<evidence type="ECO:0000313" key="12">
    <source>
        <dbReference type="EMBL" id="OQR84961.1"/>
    </source>
</evidence>
<gene>
    <name evidence="12" type="ORF">ACHHYP_12551</name>
</gene>
<evidence type="ECO:0000256" key="8">
    <source>
        <dbReference type="PROSITE-ProRule" id="PRU00192"/>
    </source>
</evidence>
<dbReference type="Proteomes" id="UP000243579">
    <property type="component" value="Unassembled WGS sequence"/>
</dbReference>
<dbReference type="PANTHER" id="PTHR12801:SF115">
    <property type="entry name" value="FI18136P1-RELATED"/>
    <property type="match status" value="1"/>
</dbReference>
<proteinExistence type="inferred from homology"/>
<evidence type="ECO:0000256" key="6">
    <source>
        <dbReference type="ARBA" id="ARBA00022839"/>
    </source>
</evidence>
<dbReference type="InterPro" id="IPR013520">
    <property type="entry name" value="Ribonucl_H"/>
</dbReference>
<evidence type="ECO:0000256" key="4">
    <source>
        <dbReference type="ARBA" id="ARBA00022722"/>
    </source>
</evidence>
<keyword evidence="7" id="KW-0539">Nucleus</keyword>
<dbReference type="InterPro" id="IPR034922">
    <property type="entry name" value="REX1-like_exo"/>
</dbReference>
<dbReference type="EMBL" id="JNBR01001829">
    <property type="protein sequence ID" value="OQR84961.1"/>
    <property type="molecule type" value="Genomic_DNA"/>
</dbReference>
<keyword evidence="3 8" id="KW-0728">SH3 domain</keyword>
<dbReference type="PROSITE" id="PS50002">
    <property type="entry name" value="SH3"/>
    <property type="match status" value="2"/>
</dbReference>
<dbReference type="CDD" id="cd06145">
    <property type="entry name" value="REX1_like"/>
    <property type="match status" value="1"/>
</dbReference>
<keyword evidence="5" id="KW-0378">Hydrolase</keyword>
<dbReference type="FunFam" id="3.30.420.10:FF:000031">
    <property type="entry name" value="RNA exonuclease 1"/>
    <property type="match status" value="1"/>
</dbReference>
<dbReference type="PROSITE" id="PS50096">
    <property type="entry name" value="IQ"/>
    <property type="match status" value="2"/>
</dbReference>
<evidence type="ECO:0000256" key="2">
    <source>
        <dbReference type="ARBA" id="ARBA00006357"/>
    </source>
</evidence>
<dbReference type="InterPro" id="IPR036028">
    <property type="entry name" value="SH3-like_dom_sf"/>
</dbReference>
<comment type="similarity">
    <text evidence="2">Belongs to the REXO1/REXO3 family.</text>
</comment>
<dbReference type="InterPro" id="IPR001452">
    <property type="entry name" value="SH3_domain"/>
</dbReference>
<dbReference type="Pfam" id="PF00929">
    <property type="entry name" value="RNase_T"/>
    <property type="match status" value="1"/>
</dbReference>
<comment type="caution">
    <text evidence="12">The sequence shown here is derived from an EMBL/GenBank/DDBJ whole genome shotgun (WGS) entry which is preliminary data.</text>
</comment>
<dbReference type="SUPFAM" id="SSF50044">
    <property type="entry name" value="SH3-domain"/>
    <property type="match status" value="2"/>
</dbReference>
<dbReference type="Gene3D" id="2.30.30.40">
    <property type="entry name" value="SH3 Domains"/>
    <property type="match status" value="2"/>
</dbReference>
<feature type="domain" description="SH3" evidence="11">
    <location>
        <begin position="1"/>
        <end position="51"/>
    </location>
</feature>
<keyword evidence="4" id="KW-0540">Nuclease</keyword>
<comment type="subcellular location">
    <subcellularLocation>
        <location evidence="1">Nucleus</location>
    </subcellularLocation>
</comment>
<feature type="region of interest" description="Disordered" evidence="10">
    <location>
        <begin position="717"/>
        <end position="757"/>
    </location>
</feature>
<reference evidence="12 13" key="1">
    <citation type="journal article" date="2014" name="Genome Biol. Evol.">
        <title>The secreted proteins of Achlya hypogyna and Thraustotheca clavata identify the ancestral oomycete secretome and reveal gene acquisitions by horizontal gene transfer.</title>
        <authorList>
            <person name="Misner I."/>
            <person name="Blouin N."/>
            <person name="Leonard G."/>
            <person name="Richards T.A."/>
            <person name="Lane C.E."/>
        </authorList>
    </citation>
    <scope>NUCLEOTIDE SEQUENCE [LARGE SCALE GENOMIC DNA]</scope>
    <source>
        <strain evidence="12 13">ATCC 48635</strain>
    </source>
</reference>
<evidence type="ECO:0000256" key="3">
    <source>
        <dbReference type="ARBA" id="ARBA00022443"/>
    </source>
</evidence>
<keyword evidence="6 12" id="KW-0269">Exonuclease</keyword>
<evidence type="ECO:0000256" key="5">
    <source>
        <dbReference type="ARBA" id="ARBA00022801"/>
    </source>
</evidence>